<gene>
    <name evidence="1" type="ORF">S01H1_84405</name>
</gene>
<dbReference type="AlphaFoldDB" id="X0Y4L6"/>
<feature type="non-terminal residue" evidence="1">
    <location>
        <position position="63"/>
    </location>
</feature>
<reference evidence="1" key="1">
    <citation type="journal article" date="2014" name="Front. Microbiol.">
        <title>High frequency of phylogenetically diverse reductive dehalogenase-homologous genes in deep subseafloor sedimentary metagenomes.</title>
        <authorList>
            <person name="Kawai M."/>
            <person name="Futagami T."/>
            <person name="Toyoda A."/>
            <person name="Takaki Y."/>
            <person name="Nishi S."/>
            <person name="Hori S."/>
            <person name="Arai W."/>
            <person name="Tsubouchi T."/>
            <person name="Morono Y."/>
            <person name="Uchiyama I."/>
            <person name="Ito T."/>
            <person name="Fujiyama A."/>
            <person name="Inagaki F."/>
            <person name="Takami H."/>
        </authorList>
    </citation>
    <scope>NUCLEOTIDE SEQUENCE</scope>
    <source>
        <strain evidence="1">Expedition CK06-06</strain>
    </source>
</reference>
<protein>
    <submittedName>
        <fullName evidence="1">Uncharacterized protein</fullName>
    </submittedName>
</protein>
<organism evidence="1">
    <name type="scientific">marine sediment metagenome</name>
    <dbReference type="NCBI Taxonomy" id="412755"/>
    <lineage>
        <taxon>unclassified sequences</taxon>
        <taxon>metagenomes</taxon>
        <taxon>ecological metagenomes</taxon>
    </lineage>
</organism>
<name>X0Y4L6_9ZZZZ</name>
<proteinExistence type="predicted"/>
<sequence>MNNYKVIGLTHWQSASGATARFRDGSDNARRYPNVTPESIERLQNAIRQAVDRNEFVVRLPRG</sequence>
<accession>X0Y4L6</accession>
<dbReference type="EMBL" id="BARS01057616">
    <property type="protein sequence ID" value="GAG42262.1"/>
    <property type="molecule type" value="Genomic_DNA"/>
</dbReference>
<comment type="caution">
    <text evidence="1">The sequence shown here is derived from an EMBL/GenBank/DDBJ whole genome shotgun (WGS) entry which is preliminary data.</text>
</comment>
<evidence type="ECO:0000313" key="1">
    <source>
        <dbReference type="EMBL" id="GAG42262.1"/>
    </source>
</evidence>